<gene>
    <name evidence="1" type="ORF">CKY39_26395</name>
</gene>
<sequence>MPQTIEALLADQGAQAVLAYLNARVPHRYTGIYKIRSDLVTSLYLHDKQGELIPENIAVVPFEASICPFVLRDGWFRTDDSSVDERFATHPGRDYTISYHGVPLLNASGAVAGTLCHFNFTAVPLPDDEFELLHQAALSLQVKLADVLG</sequence>
<organism evidence="1 2">
    <name type="scientific">Variovorax boronicumulans</name>
    <dbReference type="NCBI Taxonomy" id="436515"/>
    <lineage>
        <taxon>Bacteria</taxon>
        <taxon>Pseudomonadati</taxon>
        <taxon>Pseudomonadota</taxon>
        <taxon>Betaproteobacteria</taxon>
        <taxon>Burkholderiales</taxon>
        <taxon>Comamonadaceae</taxon>
        <taxon>Variovorax</taxon>
    </lineage>
</organism>
<dbReference type="EMBL" id="CP023284">
    <property type="protein sequence ID" value="ATA56370.1"/>
    <property type="molecule type" value="Genomic_DNA"/>
</dbReference>
<evidence type="ECO:0000313" key="1">
    <source>
        <dbReference type="EMBL" id="ATA56370.1"/>
    </source>
</evidence>
<evidence type="ECO:0000313" key="2">
    <source>
        <dbReference type="Proteomes" id="UP000217154"/>
    </source>
</evidence>
<evidence type="ECO:0008006" key="3">
    <source>
        <dbReference type="Google" id="ProtNLM"/>
    </source>
</evidence>
<protein>
    <recommendedName>
        <fullName evidence="3">GAF domain-containing protein</fullName>
    </recommendedName>
</protein>
<accession>A0A250DPT5</accession>
<name>A0A250DPT5_9BURK</name>
<reference evidence="1 2" key="1">
    <citation type="submission" date="2017-09" db="EMBL/GenBank/DDBJ databases">
        <title>The diverse metabolic capabilities of V. boronicumulans make it an excellent choice for continued studies on novel biodegradation.</title>
        <authorList>
            <person name="Sun S."/>
        </authorList>
    </citation>
    <scope>NUCLEOTIDE SEQUENCE [LARGE SCALE GENOMIC DNA]</scope>
    <source>
        <strain evidence="1 2">J1</strain>
    </source>
</reference>
<dbReference type="Proteomes" id="UP000217154">
    <property type="component" value="Chromosome"/>
</dbReference>
<proteinExistence type="predicted"/>
<dbReference type="AlphaFoldDB" id="A0A250DPT5"/>
<dbReference type="SUPFAM" id="SSF55781">
    <property type="entry name" value="GAF domain-like"/>
    <property type="match status" value="1"/>
</dbReference>
<dbReference type="KEGG" id="vbo:CKY39_26395"/>
<dbReference type="RefSeq" id="WP_095746541.1">
    <property type="nucleotide sequence ID" value="NZ_CP023284.1"/>
</dbReference>